<dbReference type="EMBL" id="NXGX01000004">
    <property type="protein sequence ID" value="PKR58190.1"/>
    <property type="molecule type" value="Genomic_DNA"/>
</dbReference>
<feature type="domain" description="Glyoxalase-related protein" evidence="1">
    <location>
        <begin position="17"/>
        <end position="155"/>
    </location>
</feature>
<accession>A0A2N3L658</accession>
<name>A0A2N3L658_9PROT</name>
<dbReference type="Proteomes" id="UP000233332">
    <property type="component" value="Unassembled WGS sequence"/>
</dbReference>
<comment type="caution">
    <text evidence="2">The sequence shown here is derived from an EMBL/GenBank/DDBJ whole genome shotgun (WGS) entry which is preliminary data.</text>
</comment>
<dbReference type="AlphaFoldDB" id="A0A2N3L658"/>
<gene>
    <name evidence="2" type="ORF">COO92_10585</name>
</gene>
<dbReference type="Pfam" id="PF20066">
    <property type="entry name" value="Glyoxalase_8"/>
    <property type="match status" value="1"/>
</dbReference>
<proteinExistence type="predicted"/>
<evidence type="ECO:0000313" key="2">
    <source>
        <dbReference type="EMBL" id="PKR58190.1"/>
    </source>
</evidence>
<protein>
    <recommendedName>
        <fullName evidence="1">Glyoxalase-related protein domain-containing protein</fullName>
    </recommendedName>
</protein>
<reference evidence="2 3" key="1">
    <citation type="submission" date="2017-09" db="EMBL/GenBank/DDBJ databases">
        <title>Biodiversity and function of Thalassospira species in the particle-attached aromatic-hydrocarbon-degrading consortia from the surface seawater of the China South Sea.</title>
        <authorList>
            <person name="Dong C."/>
            <person name="Lai Q."/>
            <person name="Shao Z."/>
        </authorList>
    </citation>
    <scope>NUCLEOTIDE SEQUENCE [LARGE SCALE GENOMIC DNA]</scope>
    <source>
        <strain evidence="2 3">139Z-12</strain>
    </source>
</reference>
<evidence type="ECO:0000313" key="3">
    <source>
        <dbReference type="Proteomes" id="UP000233332"/>
    </source>
</evidence>
<evidence type="ECO:0000259" key="1">
    <source>
        <dbReference type="Pfam" id="PF20066"/>
    </source>
</evidence>
<dbReference type="RefSeq" id="WP_101301984.1">
    <property type="nucleotide sequence ID" value="NZ_NXGX01000004.1"/>
</dbReference>
<sequence length="164" mass="17843">MTSNTLNINRADIDTDATEQFKAQAKRLRKALAARDVSISHASSLELLAQSHGYRDWNTAIAMARRNIPTNVADLGIGKRFAGSYLGHAVTGLIRSVTATPVGGVFRVEVHLDEPVDVVESKRFSGYRQRIASRINENCEPVLTNGRSGPGLSIDLLLRDADSV</sequence>
<keyword evidence="3" id="KW-1185">Reference proteome</keyword>
<organism evidence="2 3">
    <name type="scientific">Thalassospira lohafexi</name>
    <dbReference type="NCBI Taxonomy" id="744227"/>
    <lineage>
        <taxon>Bacteria</taxon>
        <taxon>Pseudomonadati</taxon>
        <taxon>Pseudomonadota</taxon>
        <taxon>Alphaproteobacteria</taxon>
        <taxon>Rhodospirillales</taxon>
        <taxon>Thalassospiraceae</taxon>
        <taxon>Thalassospira</taxon>
    </lineage>
</organism>
<dbReference type="InterPro" id="IPR045517">
    <property type="entry name" value="Glyoxalase_8"/>
</dbReference>